<evidence type="ECO:0000313" key="3">
    <source>
        <dbReference type="Proteomes" id="UP000266568"/>
    </source>
</evidence>
<keyword evidence="1" id="KW-1133">Transmembrane helix</keyword>
<evidence type="ECO:0000256" key="1">
    <source>
        <dbReference type="SAM" id="Phobius"/>
    </source>
</evidence>
<name>A0A397NTH7_9SPHN</name>
<evidence type="ECO:0008006" key="4">
    <source>
        <dbReference type="Google" id="ProtNLM"/>
    </source>
</evidence>
<comment type="caution">
    <text evidence="2">The sequence shown here is derived from an EMBL/GenBank/DDBJ whole genome shotgun (WGS) entry which is preliminary data.</text>
</comment>
<dbReference type="OrthoDB" id="7472950at2"/>
<dbReference type="RefSeq" id="WP_119037432.1">
    <property type="nucleotide sequence ID" value="NZ_QXDC01000005.1"/>
</dbReference>
<feature type="transmembrane region" description="Helical" evidence="1">
    <location>
        <begin position="66"/>
        <end position="89"/>
    </location>
</feature>
<proteinExistence type="predicted"/>
<dbReference type="AlphaFoldDB" id="A0A397NTH7"/>
<evidence type="ECO:0000313" key="2">
    <source>
        <dbReference type="EMBL" id="RIA36721.1"/>
    </source>
</evidence>
<keyword evidence="3" id="KW-1185">Reference proteome</keyword>
<gene>
    <name evidence="2" type="ORF">DFR49_4006</name>
</gene>
<dbReference type="Proteomes" id="UP000266568">
    <property type="component" value="Unassembled WGS sequence"/>
</dbReference>
<accession>A0A397NTH7</accession>
<protein>
    <recommendedName>
        <fullName evidence="4">Glycerophosphoryl diester phosphodiesterase family protein</fullName>
    </recommendedName>
</protein>
<reference evidence="2 3" key="1">
    <citation type="submission" date="2018-08" db="EMBL/GenBank/DDBJ databases">
        <title>Genomic Encyclopedia of Type Strains, Phase IV (KMG-IV): sequencing the most valuable type-strain genomes for metagenomic binning, comparative biology and taxonomic classification.</title>
        <authorList>
            <person name="Goeker M."/>
        </authorList>
    </citation>
    <scope>NUCLEOTIDE SEQUENCE [LARGE SCALE GENOMIC DNA]</scope>
    <source>
        <strain evidence="2 3">DSM 25527</strain>
    </source>
</reference>
<sequence length="262" mass="27751">MATQTADIVETVSIGRILSRTGAVLAANPVTMFGIAFVFGAIPAVLISWFQVSLRTSILDRYQQMGVIAVAIVAGIVSMIFYALVQGALVRATIAHTEGQRASFGESAAAGLAVALPLIGLSILAALGIWLGLILLIVPGIMLFCMWAVVAPALVEERTGVFGAFGRSRELTKGARWKVFGLELILLVAMWIVTAVFGLLILGTVNAEAMAQNAVSVGWIVGSAVLNTLIYTVWGTVQTSLYVELRNWKEGPSGKALEDIFA</sequence>
<feature type="transmembrane region" description="Helical" evidence="1">
    <location>
        <begin position="30"/>
        <end position="54"/>
    </location>
</feature>
<organism evidence="2 3">
    <name type="scientific">Hephaestia caeni</name>
    <dbReference type="NCBI Taxonomy" id="645617"/>
    <lineage>
        <taxon>Bacteria</taxon>
        <taxon>Pseudomonadati</taxon>
        <taxon>Pseudomonadota</taxon>
        <taxon>Alphaproteobacteria</taxon>
        <taxon>Sphingomonadales</taxon>
        <taxon>Sphingomonadaceae</taxon>
        <taxon>Hephaestia</taxon>
    </lineage>
</organism>
<feature type="transmembrane region" description="Helical" evidence="1">
    <location>
        <begin position="134"/>
        <end position="155"/>
    </location>
</feature>
<keyword evidence="1" id="KW-0472">Membrane</keyword>
<dbReference type="EMBL" id="QXDC01000005">
    <property type="protein sequence ID" value="RIA36721.1"/>
    <property type="molecule type" value="Genomic_DNA"/>
</dbReference>
<feature type="transmembrane region" description="Helical" evidence="1">
    <location>
        <begin position="109"/>
        <end position="127"/>
    </location>
</feature>
<keyword evidence="1" id="KW-0812">Transmembrane</keyword>
<feature type="transmembrane region" description="Helical" evidence="1">
    <location>
        <begin position="214"/>
        <end position="234"/>
    </location>
</feature>
<feature type="transmembrane region" description="Helical" evidence="1">
    <location>
        <begin position="175"/>
        <end position="202"/>
    </location>
</feature>